<keyword evidence="5" id="KW-0132">Cell division</keyword>
<name>A0A402D4W1_9BACT</name>
<dbReference type="Gene3D" id="3.40.50.300">
    <property type="entry name" value="P-loop containing nucleotide triphosphate hydrolases"/>
    <property type="match status" value="1"/>
</dbReference>
<dbReference type="Pfam" id="PF00004">
    <property type="entry name" value="AAA"/>
    <property type="match status" value="1"/>
</dbReference>
<evidence type="ECO:0000256" key="3">
    <source>
        <dbReference type="ARBA" id="ARBA00023054"/>
    </source>
</evidence>
<dbReference type="GO" id="GO:0016887">
    <property type="term" value="F:ATP hydrolysis activity"/>
    <property type="evidence" value="ECO:0007669"/>
    <property type="project" value="InterPro"/>
</dbReference>
<keyword evidence="2 4" id="KW-0067">ATP-binding</keyword>
<dbReference type="EMBL" id="AP025739">
    <property type="protein sequence ID" value="BDI29240.1"/>
    <property type="molecule type" value="Genomic_DNA"/>
</dbReference>
<dbReference type="GO" id="GO:0005524">
    <property type="term" value="F:ATP binding"/>
    <property type="evidence" value="ECO:0007669"/>
    <property type="project" value="UniProtKB-KW"/>
</dbReference>
<dbReference type="SUPFAM" id="SSF52540">
    <property type="entry name" value="P-loop containing nucleoside triphosphate hydrolases"/>
    <property type="match status" value="1"/>
</dbReference>
<dbReference type="AlphaFoldDB" id="A0A402D4W1"/>
<dbReference type="InterPro" id="IPR027417">
    <property type="entry name" value="P-loop_NTPase"/>
</dbReference>
<dbReference type="InterPro" id="IPR011990">
    <property type="entry name" value="TPR-like_helical_dom_sf"/>
</dbReference>
<dbReference type="InterPro" id="IPR000641">
    <property type="entry name" value="CbxX/CfxQ"/>
</dbReference>
<keyword evidence="5" id="KW-0131">Cell cycle</keyword>
<evidence type="ECO:0000313" key="6">
    <source>
        <dbReference type="Proteomes" id="UP000287394"/>
    </source>
</evidence>
<keyword evidence="6" id="KW-1185">Reference proteome</keyword>
<gene>
    <name evidence="5" type="ORF">CCAX7_12910</name>
</gene>
<organism evidence="5 6">
    <name type="scientific">Capsulimonas corticalis</name>
    <dbReference type="NCBI Taxonomy" id="2219043"/>
    <lineage>
        <taxon>Bacteria</taxon>
        <taxon>Bacillati</taxon>
        <taxon>Armatimonadota</taxon>
        <taxon>Armatimonadia</taxon>
        <taxon>Capsulimonadales</taxon>
        <taxon>Capsulimonadaceae</taxon>
        <taxon>Capsulimonas</taxon>
    </lineage>
</organism>
<dbReference type="Gene3D" id="1.10.8.60">
    <property type="match status" value="1"/>
</dbReference>
<dbReference type="OrthoDB" id="9809379at2"/>
<dbReference type="SMART" id="SM00382">
    <property type="entry name" value="AAA"/>
    <property type="match status" value="1"/>
</dbReference>
<dbReference type="InterPro" id="IPR050168">
    <property type="entry name" value="AAA_ATPase_domain"/>
</dbReference>
<evidence type="ECO:0000256" key="4">
    <source>
        <dbReference type="RuleBase" id="RU003651"/>
    </source>
</evidence>
<dbReference type="InterPro" id="IPR003959">
    <property type="entry name" value="ATPase_AAA_core"/>
</dbReference>
<evidence type="ECO:0000313" key="5">
    <source>
        <dbReference type="EMBL" id="BDI29240.1"/>
    </source>
</evidence>
<dbReference type="Pfam" id="PF17862">
    <property type="entry name" value="AAA_lid_3"/>
    <property type="match status" value="1"/>
</dbReference>
<dbReference type="InterPro" id="IPR041569">
    <property type="entry name" value="AAA_lid_3"/>
</dbReference>
<dbReference type="Gene3D" id="1.25.40.10">
    <property type="entry name" value="Tetratricopeptide repeat domain"/>
    <property type="match status" value="1"/>
</dbReference>
<keyword evidence="3" id="KW-0175">Coiled coil</keyword>
<dbReference type="Pfam" id="PF14559">
    <property type="entry name" value="TPR_19"/>
    <property type="match status" value="1"/>
</dbReference>
<dbReference type="KEGG" id="ccot:CCAX7_12910"/>
<dbReference type="PROSITE" id="PS00674">
    <property type="entry name" value="AAA"/>
    <property type="match status" value="1"/>
</dbReference>
<dbReference type="PANTHER" id="PTHR23077:SF171">
    <property type="entry name" value="NUCLEAR VALOSIN-CONTAINING PROTEIN-LIKE"/>
    <property type="match status" value="1"/>
</dbReference>
<sequence length="424" mass="47000">MDPSIIAAIQTAVDNEPGNVALRLHLASLLLEAGRPEDALAQCAAVLANQPDHLDALEKAALAAEQSGDTLRAHGYRRLHESLSWNRAKSLIEDYVPSETLDNTPGEPPRVRIDEEGMRVPLAEEEREPEPEAWETEKPETTLKDVAGMAEVKRRLNIAFLTPMRNPDMMRLYGKSLRGGLLLYGPPGCGKTFIARAAAGELGAKFLTVGLTDVVDMWLGQSEKNLHEIFETARRQKPCVLFFDEIDALGRKRSLSRESAGRGVINQLLAEMDGVGDANDGVFVLAATNHPWDVDVALRRPGRLDRTLLVLPPDAAAREAILRARMQNRPTEKIDYAWIASKTEDFSGADVSHLCESASELAMEDSLAQGSARPIRMEDFKRAMKEVRASVRPWFDTAKNYALFANEGGVYDDLLEYLRARRMM</sequence>
<accession>A0A402D4W1</accession>
<dbReference type="FunFam" id="3.40.50.300:FF:001025">
    <property type="entry name" value="ATPase family, AAA domain-containing 2B"/>
    <property type="match status" value="1"/>
</dbReference>
<dbReference type="GO" id="GO:0051301">
    <property type="term" value="P:cell division"/>
    <property type="evidence" value="ECO:0007669"/>
    <property type="project" value="UniProtKB-KW"/>
</dbReference>
<evidence type="ECO:0000256" key="2">
    <source>
        <dbReference type="ARBA" id="ARBA00022840"/>
    </source>
</evidence>
<evidence type="ECO:0000256" key="1">
    <source>
        <dbReference type="ARBA" id="ARBA00022741"/>
    </source>
</evidence>
<dbReference type="InterPro" id="IPR003960">
    <property type="entry name" value="ATPase_AAA_CS"/>
</dbReference>
<reference evidence="5 6" key="1">
    <citation type="journal article" date="2019" name="Int. J. Syst. Evol. Microbiol.">
        <title>Capsulimonas corticalis gen. nov., sp. nov., an aerobic capsulated bacterium, of a novel bacterial order, Capsulimonadales ord. nov., of the class Armatimonadia of the phylum Armatimonadetes.</title>
        <authorList>
            <person name="Li J."/>
            <person name="Kudo C."/>
            <person name="Tonouchi A."/>
        </authorList>
    </citation>
    <scope>NUCLEOTIDE SEQUENCE [LARGE SCALE GENOMIC DNA]</scope>
    <source>
        <strain evidence="5 6">AX-7</strain>
    </source>
</reference>
<dbReference type="SUPFAM" id="SSF48452">
    <property type="entry name" value="TPR-like"/>
    <property type="match status" value="1"/>
</dbReference>
<dbReference type="Proteomes" id="UP000287394">
    <property type="component" value="Chromosome"/>
</dbReference>
<protein>
    <submittedName>
        <fullName evidence="5">Cell division cycle protein 48</fullName>
    </submittedName>
</protein>
<comment type="similarity">
    <text evidence="4">Belongs to the AAA ATPase family.</text>
</comment>
<dbReference type="PANTHER" id="PTHR23077">
    <property type="entry name" value="AAA-FAMILY ATPASE"/>
    <property type="match status" value="1"/>
</dbReference>
<dbReference type="InterPro" id="IPR003593">
    <property type="entry name" value="AAA+_ATPase"/>
</dbReference>
<dbReference type="PRINTS" id="PR00819">
    <property type="entry name" value="CBXCFQXSUPER"/>
</dbReference>
<dbReference type="RefSeq" id="WP_119324483.1">
    <property type="nucleotide sequence ID" value="NZ_AP025739.1"/>
</dbReference>
<proteinExistence type="inferred from homology"/>
<keyword evidence="1 4" id="KW-0547">Nucleotide-binding</keyword>